<evidence type="ECO:0000313" key="2">
    <source>
        <dbReference type="Proteomes" id="UP000327157"/>
    </source>
</evidence>
<protein>
    <submittedName>
        <fullName evidence="1">Uncharacterized protein</fullName>
    </submittedName>
</protein>
<dbReference type="Proteomes" id="UP000327157">
    <property type="component" value="Chromosome 10"/>
</dbReference>
<accession>A0A5N5FL52</accession>
<reference evidence="1 2" key="3">
    <citation type="submission" date="2019-11" db="EMBL/GenBank/DDBJ databases">
        <title>A de novo genome assembly of a pear dwarfing rootstock.</title>
        <authorList>
            <person name="Wang F."/>
            <person name="Wang J."/>
            <person name="Li S."/>
            <person name="Zhang Y."/>
            <person name="Fang M."/>
            <person name="Ma L."/>
            <person name="Zhao Y."/>
            <person name="Jiang S."/>
        </authorList>
    </citation>
    <scope>NUCLEOTIDE SEQUENCE [LARGE SCALE GENOMIC DNA]</scope>
    <source>
        <strain evidence="1">S2</strain>
        <tissue evidence="1">Leaf</tissue>
    </source>
</reference>
<reference evidence="1 2" key="1">
    <citation type="submission" date="2019-09" db="EMBL/GenBank/DDBJ databases">
        <authorList>
            <person name="Ou C."/>
        </authorList>
    </citation>
    <scope>NUCLEOTIDE SEQUENCE [LARGE SCALE GENOMIC DNA]</scope>
    <source>
        <strain evidence="1">S2</strain>
        <tissue evidence="1">Leaf</tissue>
    </source>
</reference>
<sequence>MTKYSIPCGLKSLFKVRNMNSSSCCLLRHRKGSRMRVNQRFDTHLHRPEESRGSWRKISTNKVSGRLSIVRACDCTLGDNFDIRVMRQMIGFGGCSKGLV</sequence>
<gene>
    <name evidence="1" type="ORF">D8674_003015</name>
</gene>
<comment type="caution">
    <text evidence="1">The sequence shown here is derived from an EMBL/GenBank/DDBJ whole genome shotgun (WGS) entry which is preliminary data.</text>
</comment>
<keyword evidence="2" id="KW-1185">Reference proteome</keyword>
<proteinExistence type="predicted"/>
<reference evidence="2" key="2">
    <citation type="submission" date="2019-10" db="EMBL/GenBank/DDBJ databases">
        <title>A de novo genome assembly of a pear dwarfing rootstock.</title>
        <authorList>
            <person name="Wang F."/>
            <person name="Wang J."/>
            <person name="Li S."/>
            <person name="Zhang Y."/>
            <person name="Fang M."/>
            <person name="Ma L."/>
            <person name="Zhao Y."/>
            <person name="Jiang S."/>
        </authorList>
    </citation>
    <scope>NUCLEOTIDE SEQUENCE [LARGE SCALE GENOMIC DNA]</scope>
</reference>
<organism evidence="1 2">
    <name type="scientific">Pyrus ussuriensis x Pyrus communis</name>
    <dbReference type="NCBI Taxonomy" id="2448454"/>
    <lineage>
        <taxon>Eukaryota</taxon>
        <taxon>Viridiplantae</taxon>
        <taxon>Streptophyta</taxon>
        <taxon>Embryophyta</taxon>
        <taxon>Tracheophyta</taxon>
        <taxon>Spermatophyta</taxon>
        <taxon>Magnoliopsida</taxon>
        <taxon>eudicotyledons</taxon>
        <taxon>Gunneridae</taxon>
        <taxon>Pentapetalae</taxon>
        <taxon>rosids</taxon>
        <taxon>fabids</taxon>
        <taxon>Rosales</taxon>
        <taxon>Rosaceae</taxon>
        <taxon>Amygdaloideae</taxon>
        <taxon>Maleae</taxon>
        <taxon>Pyrus</taxon>
    </lineage>
</organism>
<name>A0A5N5FL52_9ROSA</name>
<evidence type="ECO:0000313" key="1">
    <source>
        <dbReference type="EMBL" id="KAB2602010.1"/>
    </source>
</evidence>
<dbReference type="EMBL" id="SMOL01000695">
    <property type="protein sequence ID" value="KAB2602010.1"/>
    <property type="molecule type" value="Genomic_DNA"/>
</dbReference>
<dbReference type="AlphaFoldDB" id="A0A5N5FL52"/>